<reference evidence="3" key="1">
    <citation type="journal article" date="2017" name="Gigascience">
        <title>The genome draft of coconut (Cocos nucifera).</title>
        <authorList>
            <person name="Xiao Y."/>
            <person name="Xu P."/>
            <person name="Fan H."/>
            <person name="Baudouin L."/>
            <person name="Xia W."/>
            <person name="Bocs S."/>
            <person name="Xu J."/>
            <person name="Li Q."/>
            <person name="Guo A."/>
            <person name="Zhou L."/>
            <person name="Li J."/>
            <person name="Wu Y."/>
            <person name="Ma Z."/>
            <person name="Armero A."/>
            <person name="Issali A.E."/>
            <person name="Liu N."/>
            <person name="Peng M."/>
            <person name="Yang Y."/>
        </authorList>
    </citation>
    <scope>NUCLEOTIDE SEQUENCE</scope>
    <source>
        <tissue evidence="3">Spear leaf of Hainan Tall coconut</tissue>
    </source>
</reference>
<evidence type="ECO:0000256" key="2">
    <source>
        <dbReference type="SAM" id="MobiDB-lite"/>
    </source>
</evidence>
<accession>A0A8K0IP21</accession>
<evidence type="ECO:0000313" key="4">
    <source>
        <dbReference type="Proteomes" id="UP000797356"/>
    </source>
</evidence>
<gene>
    <name evidence="3" type="ORF">COCNU_10G008620</name>
</gene>
<feature type="region of interest" description="Disordered" evidence="2">
    <location>
        <begin position="15"/>
        <end position="34"/>
    </location>
</feature>
<keyword evidence="4" id="KW-1185">Reference proteome</keyword>
<feature type="coiled-coil region" evidence="1">
    <location>
        <begin position="125"/>
        <end position="159"/>
    </location>
</feature>
<name>A0A8K0IP21_COCNU</name>
<dbReference type="Proteomes" id="UP000797356">
    <property type="component" value="Chromosome 10"/>
</dbReference>
<protein>
    <submittedName>
        <fullName evidence="3">Uncharacterized protein</fullName>
    </submittedName>
</protein>
<dbReference type="AlphaFoldDB" id="A0A8K0IP21"/>
<dbReference type="EMBL" id="CM017881">
    <property type="protein sequence ID" value="KAG1362643.1"/>
    <property type="molecule type" value="Genomic_DNA"/>
</dbReference>
<evidence type="ECO:0000313" key="3">
    <source>
        <dbReference type="EMBL" id="KAG1362643.1"/>
    </source>
</evidence>
<comment type="caution">
    <text evidence="3">The sequence shown here is derived from an EMBL/GenBank/DDBJ whole genome shotgun (WGS) entry which is preliminary data.</text>
</comment>
<keyword evidence="1" id="KW-0175">Coiled coil</keyword>
<organism evidence="3 4">
    <name type="scientific">Cocos nucifera</name>
    <name type="common">Coconut palm</name>
    <dbReference type="NCBI Taxonomy" id="13894"/>
    <lineage>
        <taxon>Eukaryota</taxon>
        <taxon>Viridiplantae</taxon>
        <taxon>Streptophyta</taxon>
        <taxon>Embryophyta</taxon>
        <taxon>Tracheophyta</taxon>
        <taxon>Spermatophyta</taxon>
        <taxon>Magnoliopsida</taxon>
        <taxon>Liliopsida</taxon>
        <taxon>Arecaceae</taxon>
        <taxon>Arecoideae</taxon>
        <taxon>Cocoseae</taxon>
        <taxon>Attaleinae</taxon>
        <taxon>Cocos</taxon>
    </lineage>
</organism>
<reference evidence="3" key="2">
    <citation type="submission" date="2019-07" db="EMBL/GenBank/DDBJ databases">
        <authorList>
            <person name="Yang Y."/>
            <person name="Bocs S."/>
            <person name="Baudouin L."/>
        </authorList>
    </citation>
    <scope>NUCLEOTIDE SEQUENCE</scope>
    <source>
        <tissue evidence="3">Spear leaf of Hainan Tall coconut</tissue>
    </source>
</reference>
<proteinExistence type="predicted"/>
<sequence length="196" mass="21981">MDAQATKMLTKGLFTRKRNGKAQEDGSKRVKVGVSSSEVPTPTIAAFEVIVGAEIASIAKSDHQMLAHIKRVHHQEAEAQKAPEDLRAEVNCLQERVDEVEHLAEEKSPINVDPLHQGVSIKPLIKNLRKKVHLLRKKLKKMEDDLRALQKNASEVMKEVTHLRGLHMKEVVSFSIQKGSFKKEVTKLKKNASDKS</sequence>
<evidence type="ECO:0000256" key="1">
    <source>
        <dbReference type="SAM" id="Coils"/>
    </source>
</evidence>